<keyword evidence="3" id="KW-1185">Reference proteome</keyword>
<accession>A0A074JEX2</accession>
<feature type="transmembrane region" description="Helical" evidence="1">
    <location>
        <begin position="70"/>
        <end position="89"/>
    </location>
</feature>
<dbReference type="AlphaFoldDB" id="A0A074JEX2"/>
<protein>
    <recommendedName>
        <fullName evidence="4">Cation/multidrug efflux pump</fullName>
    </recommendedName>
</protein>
<evidence type="ECO:0008006" key="4">
    <source>
        <dbReference type="Google" id="ProtNLM"/>
    </source>
</evidence>
<organism evidence="2 3">
    <name type="scientific">Thioclava pacifica DSM 10166</name>
    <dbReference type="NCBI Taxonomy" id="1353537"/>
    <lineage>
        <taxon>Bacteria</taxon>
        <taxon>Pseudomonadati</taxon>
        <taxon>Pseudomonadota</taxon>
        <taxon>Alphaproteobacteria</taxon>
        <taxon>Rhodobacterales</taxon>
        <taxon>Paracoccaceae</taxon>
        <taxon>Thioclava</taxon>
    </lineage>
</organism>
<reference evidence="2 3" key="1">
    <citation type="submission" date="2013-07" db="EMBL/GenBank/DDBJ databases">
        <title>Thioclava pacifica DSM 10166 Genome Sequencing.</title>
        <authorList>
            <person name="Lai Q."/>
            <person name="Shao Z."/>
        </authorList>
    </citation>
    <scope>NUCLEOTIDE SEQUENCE [LARGE SCALE GENOMIC DNA]</scope>
    <source>
        <strain evidence="2 3">DSM 10166</strain>
    </source>
</reference>
<keyword evidence="1" id="KW-1133">Transmembrane helix</keyword>
<dbReference type="EMBL" id="AUND01000012">
    <property type="protein sequence ID" value="KEO54093.1"/>
    <property type="molecule type" value="Genomic_DNA"/>
</dbReference>
<dbReference type="RefSeq" id="WP_051692275.1">
    <property type="nucleotide sequence ID" value="NZ_AUND01000012.1"/>
</dbReference>
<keyword evidence="1" id="KW-0472">Membrane</keyword>
<dbReference type="OrthoDB" id="7632202at2"/>
<sequence>MLALIRLAVFGLIALTILFWLVRIYARSLRRESLEKEWDVTHAYGDIAQTRDAFVEEGMRDYEKSLLRKLIWLVYVLPVTLVAVIVYFMNYR</sequence>
<proteinExistence type="predicted"/>
<comment type="caution">
    <text evidence="2">The sequence shown here is derived from an EMBL/GenBank/DDBJ whole genome shotgun (WGS) entry which is preliminary data.</text>
</comment>
<keyword evidence="1" id="KW-0812">Transmembrane</keyword>
<dbReference type="eggNOG" id="ENOG5032YBV">
    <property type="taxonomic scope" value="Bacteria"/>
</dbReference>
<dbReference type="Proteomes" id="UP000027432">
    <property type="component" value="Unassembled WGS sequence"/>
</dbReference>
<gene>
    <name evidence="2" type="ORF">TP2_04025</name>
</gene>
<evidence type="ECO:0000313" key="3">
    <source>
        <dbReference type="Proteomes" id="UP000027432"/>
    </source>
</evidence>
<dbReference type="STRING" id="1353537.TP2_04025"/>
<feature type="transmembrane region" description="Helical" evidence="1">
    <location>
        <begin position="6"/>
        <end position="26"/>
    </location>
</feature>
<name>A0A074JEX2_9RHOB</name>
<evidence type="ECO:0000256" key="1">
    <source>
        <dbReference type="SAM" id="Phobius"/>
    </source>
</evidence>
<evidence type="ECO:0000313" key="2">
    <source>
        <dbReference type="EMBL" id="KEO54093.1"/>
    </source>
</evidence>